<dbReference type="NCBIfam" id="TIGR00299">
    <property type="entry name" value="nickel pincer cofactor biosynthesis protein LarC"/>
    <property type="match status" value="1"/>
</dbReference>
<dbReference type="Gene3D" id="3.30.70.1380">
    <property type="entry name" value="Transcriptional regulatory protein pf0864 domain like"/>
    <property type="match status" value="1"/>
</dbReference>
<dbReference type="Gene3D" id="3.10.20.300">
    <property type="entry name" value="mk0293 like domain"/>
    <property type="match status" value="1"/>
</dbReference>
<gene>
    <name evidence="3" type="primary">larC</name>
    <name evidence="3" type="ORF">ENV30_06590</name>
</gene>
<sequence>MKVLYLDCFSGISGDMFLGALLDLGRIDISSFVASLHEFLPLSFAVDIRKVHKKGIAATQVIVSEPDPPKERRAKELFGLLAESSLPEALRERALRVLRRIAEAEGKIHGLPSDDVHLHEIGGGDTLVDVVGTLYALDLLGVQAVYASPVPTGRGFIHTTHGVLPIPAPATLELLQGVPVYTGTLEGELTTPTGAALVSSLAQSFGPCPPLVVQEVGYGAGMRDLEVPNVLRVILGEREERAIPEKNVLLETNIDDMSPQILEYLTERLFKAGALDVFVTPIYMKKQRPAFTLSVLSPLSLAPLLRTIIFEETTTLGVREYEVTKWVLPRMAAEIPTPWGTVRGKAVTKHGRVVILPEYEDCKKIAAQTGLPLQEVFRIAQESAFREEEPTPGHRENH</sequence>
<dbReference type="EMBL" id="DTFV01000096">
    <property type="protein sequence ID" value="HGI30955.1"/>
    <property type="molecule type" value="Genomic_DNA"/>
</dbReference>
<evidence type="ECO:0000256" key="2">
    <source>
        <dbReference type="HAMAP-Rule" id="MF_01074"/>
    </source>
</evidence>
<dbReference type="PANTHER" id="PTHR36566:SF1">
    <property type="entry name" value="PYRIDINIUM-3,5-BISTHIOCARBOXYLIC ACID MONONUCLEOTIDE NICKEL INSERTION PROTEIN"/>
    <property type="match status" value="1"/>
</dbReference>
<organism evidence="3">
    <name type="scientific">Candidatus Caldatribacterium californiense</name>
    <dbReference type="NCBI Taxonomy" id="1454726"/>
    <lineage>
        <taxon>Bacteria</taxon>
        <taxon>Pseudomonadati</taxon>
        <taxon>Atribacterota</taxon>
        <taxon>Atribacteria</taxon>
        <taxon>Atribacterales</taxon>
        <taxon>Candidatus Caldatribacteriaceae</taxon>
        <taxon>Candidatus Caldatribacterium</taxon>
    </lineage>
</organism>
<keyword evidence="1 2" id="KW-0533">Nickel</keyword>
<dbReference type="Pfam" id="PF01969">
    <property type="entry name" value="Ni_insertion"/>
    <property type="match status" value="1"/>
</dbReference>
<protein>
    <recommendedName>
        <fullName evidence="2">Putative nickel insertion protein</fullName>
    </recommendedName>
</protein>
<dbReference type="GO" id="GO:0016151">
    <property type="term" value="F:nickel cation binding"/>
    <property type="evidence" value="ECO:0007669"/>
    <property type="project" value="UniProtKB-UniRule"/>
</dbReference>
<accession>A0A7V3YH25</accession>
<evidence type="ECO:0000256" key="1">
    <source>
        <dbReference type="ARBA" id="ARBA00022596"/>
    </source>
</evidence>
<proteinExistence type="inferred from homology"/>
<dbReference type="InterPro" id="IPR002822">
    <property type="entry name" value="Ni_insertion"/>
</dbReference>
<comment type="caution">
    <text evidence="3">The sequence shown here is derived from an EMBL/GenBank/DDBJ whole genome shotgun (WGS) entry which is preliminary data.</text>
</comment>
<comment type="similarity">
    <text evidence="2">Belongs to the LarC family.</text>
</comment>
<dbReference type="PANTHER" id="PTHR36566">
    <property type="entry name" value="NICKEL INSERTION PROTEIN-RELATED"/>
    <property type="match status" value="1"/>
</dbReference>
<reference evidence="3" key="1">
    <citation type="journal article" date="2020" name="mSystems">
        <title>Genome- and Community-Level Interaction Insights into Carbon Utilization and Element Cycling Functions of Hydrothermarchaeota in Hydrothermal Sediment.</title>
        <authorList>
            <person name="Zhou Z."/>
            <person name="Liu Y."/>
            <person name="Xu W."/>
            <person name="Pan J."/>
            <person name="Luo Z.H."/>
            <person name="Li M."/>
        </authorList>
    </citation>
    <scope>NUCLEOTIDE SEQUENCE [LARGE SCALE GENOMIC DNA]</scope>
    <source>
        <strain evidence="3">SpSt-747</strain>
    </source>
</reference>
<dbReference type="AlphaFoldDB" id="A0A7V3YH25"/>
<name>A0A7V3YH25_9BACT</name>
<keyword evidence="2" id="KW-0456">Lyase</keyword>
<evidence type="ECO:0000313" key="3">
    <source>
        <dbReference type="EMBL" id="HGI30955.1"/>
    </source>
</evidence>
<dbReference type="GO" id="GO:0016829">
    <property type="term" value="F:lyase activity"/>
    <property type="evidence" value="ECO:0007669"/>
    <property type="project" value="UniProtKB-UniRule"/>
</dbReference>
<dbReference type="HAMAP" id="MF_01074">
    <property type="entry name" value="LarC"/>
    <property type="match status" value="1"/>
</dbReference>